<accession>A0A840Q7S0</accession>
<evidence type="ECO:0000256" key="2">
    <source>
        <dbReference type="SAM" id="MobiDB-lite"/>
    </source>
</evidence>
<comment type="function">
    <text evidence="1">This protein is a component of the acetyl coenzyme A carboxylase complex; first, biotin carboxylase catalyzes the carboxylation of the carrier protein and then the transcarboxylase transfers the carboxyl group to form malonyl-CoA.</text>
</comment>
<keyword evidence="1" id="KW-0092">Biotin</keyword>
<dbReference type="CDD" id="cd06850">
    <property type="entry name" value="biotinyl_domain"/>
    <property type="match status" value="1"/>
</dbReference>
<dbReference type="Gene3D" id="2.40.50.100">
    <property type="match status" value="1"/>
</dbReference>
<keyword evidence="1" id="KW-0443">Lipid metabolism</keyword>
<sequence length="84" mass="8848">MSTVKAQQPGVFYRGPSPEADPYVREGGHVDVGQTIAVIEAVKTYSPVKAETSGTITRFLLDDGTEVAPGQDVVEVAEETSPLG</sequence>
<dbReference type="InterPro" id="IPR001249">
    <property type="entry name" value="AcCoA_biotinCC"/>
</dbReference>
<keyword evidence="1" id="KW-0444">Lipid biosynthesis</keyword>
<name>A0A840Q7S0_9PSEU</name>
<dbReference type="GO" id="GO:0009317">
    <property type="term" value="C:acetyl-CoA carboxylase complex"/>
    <property type="evidence" value="ECO:0007669"/>
    <property type="project" value="InterPro"/>
</dbReference>
<evidence type="ECO:0000259" key="3">
    <source>
        <dbReference type="PROSITE" id="PS50968"/>
    </source>
</evidence>
<organism evidence="4 5">
    <name type="scientific">Saccharopolyspora phatthalungensis</name>
    <dbReference type="NCBI Taxonomy" id="664693"/>
    <lineage>
        <taxon>Bacteria</taxon>
        <taxon>Bacillati</taxon>
        <taxon>Actinomycetota</taxon>
        <taxon>Actinomycetes</taxon>
        <taxon>Pseudonocardiales</taxon>
        <taxon>Pseudonocardiaceae</taxon>
        <taxon>Saccharopolyspora</taxon>
    </lineage>
</organism>
<dbReference type="UniPathway" id="UPA00094"/>
<dbReference type="RefSeq" id="WP_184727827.1">
    <property type="nucleotide sequence ID" value="NZ_JACHIW010000001.1"/>
</dbReference>
<dbReference type="SUPFAM" id="SSF51230">
    <property type="entry name" value="Single hybrid motif"/>
    <property type="match status" value="1"/>
</dbReference>
<protein>
    <recommendedName>
        <fullName evidence="1">Biotin carboxyl carrier protein of acetyl-CoA carboxylase</fullName>
    </recommendedName>
</protein>
<dbReference type="EMBL" id="JACHIW010000001">
    <property type="protein sequence ID" value="MBB5156754.1"/>
    <property type="molecule type" value="Genomic_DNA"/>
</dbReference>
<dbReference type="AlphaFoldDB" id="A0A840Q7S0"/>
<dbReference type="NCBIfam" id="NF005457">
    <property type="entry name" value="PRK07051.1"/>
    <property type="match status" value="1"/>
</dbReference>
<feature type="domain" description="Lipoyl-binding" evidence="3">
    <location>
        <begin position="1"/>
        <end position="77"/>
    </location>
</feature>
<dbReference type="GO" id="GO:0003989">
    <property type="term" value="F:acetyl-CoA carboxylase activity"/>
    <property type="evidence" value="ECO:0007669"/>
    <property type="project" value="InterPro"/>
</dbReference>
<dbReference type="InterPro" id="IPR000089">
    <property type="entry name" value="Biotin_lipoyl"/>
</dbReference>
<dbReference type="Proteomes" id="UP000584374">
    <property type="component" value="Unassembled WGS sequence"/>
</dbReference>
<keyword evidence="1" id="KW-0276">Fatty acid metabolism</keyword>
<dbReference type="InterPro" id="IPR011053">
    <property type="entry name" value="Single_hybrid_motif"/>
</dbReference>
<evidence type="ECO:0000313" key="5">
    <source>
        <dbReference type="Proteomes" id="UP000584374"/>
    </source>
</evidence>
<proteinExistence type="predicted"/>
<gene>
    <name evidence="4" type="ORF">BJ970_004288</name>
</gene>
<keyword evidence="5" id="KW-1185">Reference proteome</keyword>
<evidence type="ECO:0000256" key="1">
    <source>
        <dbReference type="RuleBase" id="RU364072"/>
    </source>
</evidence>
<keyword evidence="1" id="KW-0275">Fatty acid biosynthesis</keyword>
<dbReference type="PROSITE" id="PS50968">
    <property type="entry name" value="BIOTINYL_LIPOYL"/>
    <property type="match status" value="1"/>
</dbReference>
<feature type="region of interest" description="Disordered" evidence="2">
    <location>
        <begin position="1"/>
        <end position="22"/>
    </location>
</feature>
<dbReference type="GO" id="GO:0006633">
    <property type="term" value="P:fatty acid biosynthetic process"/>
    <property type="evidence" value="ECO:0007669"/>
    <property type="project" value="UniProtKB-UniPathway"/>
</dbReference>
<comment type="pathway">
    <text evidence="1">Lipid metabolism; fatty acid biosynthesis.</text>
</comment>
<dbReference type="Pfam" id="PF00364">
    <property type="entry name" value="Biotin_lipoyl"/>
    <property type="match status" value="1"/>
</dbReference>
<comment type="caution">
    <text evidence="4">The sequence shown here is derived from an EMBL/GenBank/DDBJ whole genome shotgun (WGS) entry which is preliminary data.</text>
</comment>
<reference evidence="4 5" key="1">
    <citation type="submission" date="2020-08" db="EMBL/GenBank/DDBJ databases">
        <title>Sequencing the genomes of 1000 actinobacteria strains.</title>
        <authorList>
            <person name="Klenk H.-P."/>
        </authorList>
    </citation>
    <scope>NUCLEOTIDE SEQUENCE [LARGE SCALE GENOMIC DNA]</scope>
    <source>
        <strain evidence="4 5">DSM 45584</strain>
    </source>
</reference>
<dbReference type="PRINTS" id="PR01071">
    <property type="entry name" value="ACOABIOTINCC"/>
</dbReference>
<evidence type="ECO:0000313" key="4">
    <source>
        <dbReference type="EMBL" id="MBB5156754.1"/>
    </source>
</evidence>